<keyword evidence="8" id="KW-1185">Reference proteome</keyword>
<evidence type="ECO:0000256" key="3">
    <source>
        <dbReference type="ARBA" id="ARBA00022989"/>
    </source>
</evidence>
<dbReference type="PANTHER" id="PTHR43038:SF2">
    <property type="entry name" value="RH61964P"/>
    <property type="match status" value="1"/>
</dbReference>
<evidence type="ECO:0000313" key="8">
    <source>
        <dbReference type="Proteomes" id="UP001233999"/>
    </source>
</evidence>
<sequence>CSSGMPETTRRIVEAFDASPQKSIREAARDQGSEMEEATPAVVVRKAYKQYGRGKSAQPVLENLNMTVYRGTIFGLLGASGCGKTTLLSCIVGCQHLDAGDIWVLGGKPGSADSGVPGPRVGYMPQDVALIGEFTVKGAVQYFGWIAGMSDQEIQDQFRFLARLLDMPPEDRFIKNLSFGSISGVTYIGRTTVGLDPVLRASIWEHLVELTVHKHLTVIITTHYIVEAAQIGLLRGGRLLAEQHPNDLMASFNSSLEDVFLTLSQKQENSLQNSRSPQVIVSSHHQHHHYIIIINIIITSSTSSLISSNKSTSSHRHRVSSANRMKALLAKNFWRIFRHLGGICFLVVFPIVELVVFFLAIGGDPQGLKLAIVNQELHNASDCVEYGRYNPIEPVLYPDLTCDFRGLSCNYLNRLNETKVYYKDLEMAKQSVKRGYTTGVLHFYTNYSIELQKRREEGRFASNDTIEHSTLIVQLDMSVEFFATSSCLDEYLREIEQNTFRACNLSSKLGKFPIQYNDPVYGDGNQNYAEFITPGLIVTMLFFLATSITSTIIITERNEGVWDRSLVAGVKSWEILFSHIITQTFCMIVQLIIVLIFTFGVFKVPCLGDFYTTMFLLFLQGFCGMCFGFLVSALCDNITTGTYLALGSFYPTIFLCVIKSSIKLGIDQQGVQKYSHTPKLYYLDEPFWKPSVYNIGGSGSNFKLKGALEHGLLIKSPLTIL</sequence>
<name>A0AAD7ZDY8_DIPPU</name>
<dbReference type="SUPFAM" id="SSF52540">
    <property type="entry name" value="P-loop containing nucleoside triphosphate hydrolases"/>
    <property type="match status" value="1"/>
</dbReference>
<dbReference type="GO" id="GO:0140359">
    <property type="term" value="F:ABC-type transporter activity"/>
    <property type="evidence" value="ECO:0007669"/>
    <property type="project" value="InterPro"/>
</dbReference>
<feature type="non-terminal residue" evidence="7">
    <location>
        <position position="721"/>
    </location>
</feature>
<dbReference type="GO" id="GO:0005524">
    <property type="term" value="F:ATP binding"/>
    <property type="evidence" value="ECO:0007669"/>
    <property type="project" value="InterPro"/>
</dbReference>
<dbReference type="Gene3D" id="3.40.50.300">
    <property type="entry name" value="P-loop containing nucleotide triphosphate hydrolases"/>
    <property type="match status" value="2"/>
</dbReference>
<dbReference type="GO" id="GO:0016020">
    <property type="term" value="C:membrane"/>
    <property type="evidence" value="ECO:0007669"/>
    <property type="project" value="UniProtKB-SubCell"/>
</dbReference>
<evidence type="ECO:0000256" key="5">
    <source>
        <dbReference type="SAM" id="Phobius"/>
    </source>
</evidence>
<dbReference type="Pfam" id="PF00005">
    <property type="entry name" value="ABC_tran"/>
    <property type="match status" value="1"/>
</dbReference>
<evidence type="ECO:0000256" key="1">
    <source>
        <dbReference type="ARBA" id="ARBA00004141"/>
    </source>
</evidence>
<dbReference type="AlphaFoldDB" id="A0AAD7ZDY8"/>
<comment type="subcellular location">
    <subcellularLocation>
        <location evidence="1">Membrane</location>
        <topology evidence="1">Multi-pass membrane protein</topology>
    </subcellularLocation>
</comment>
<evidence type="ECO:0000313" key="7">
    <source>
        <dbReference type="EMBL" id="KAJ9578930.1"/>
    </source>
</evidence>
<comment type="caution">
    <text evidence="7">The sequence shown here is derived from an EMBL/GenBank/DDBJ whole genome shotgun (WGS) entry which is preliminary data.</text>
</comment>
<evidence type="ECO:0000256" key="2">
    <source>
        <dbReference type="ARBA" id="ARBA00022692"/>
    </source>
</evidence>
<reference evidence="7" key="1">
    <citation type="journal article" date="2023" name="IScience">
        <title>Live-bearing cockroach genome reveals convergent evolutionary mechanisms linked to viviparity in insects and beyond.</title>
        <authorList>
            <person name="Fouks B."/>
            <person name="Harrison M.C."/>
            <person name="Mikhailova A.A."/>
            <person name="Marchal E."/>
            <person name="English S."/>
            <person name="Carruthers M."/>
            <person name="Jennings E.C."/>
            <person name="Chiamaka E.L."/>
            <person name="Frigard R.A."/>
            <person name="Pippel M."/>
            <person name="Attardo G.M."/>
            <person name="Benoit J.B."/>
            <person name="Bornberg-Bauer E."/>
            <person name="Tobe S.S."/>
        </authorList>
    </citation>
    <scope>NUCLEOTIDE SEQUENCE</scope>
    <source>
        <strain evidence="7">Stay&amp;Tobe</strain>
    </source>
</reference>
<gene>
    <name evidence="7" type="ORF">L9F63_024960</name>
</gene>
<feature type="transmembrane region" description="Helical" evidence="5">
    <location>
        <begin position="340"/>
        <end position="361"/>
    </location>
</feature>
<reference evidence="7" key="2">
    <citation type="submission" date="2023-05" db="EMBL/GenBank/DDBJ databases">
        <authorList>
            <person name="Fouks B."/>
        </authorList>
    </citation>
    <scope>NUCLEOTIDE SEQUENCE</scope>
    <source>
        <strain evidence="7">Stay&amp;Tobe</strain>
        <tissue evidence="7">Testes</tissue>
    </source>
</reference>
<organism evidence="7 8">
    <name type="scientific">Diploptera punctata</name>
    <name type="common">Pacific beetle cockroach</name>
    <dbReference type="NCBI Taxonomy" id="6984"/>
    <lineage>
        <taxon>Eukaryota</taxon>
        <taxon>Metazoa</taxon>
        <taxon>Ecdysozoa</taxon>
        <taxon>Arthropoda</taxon>
        <taxon>Hexapoda</taxon>
        <taxon>Insecta</taxon>
        <taxon>Pterygota</taxon>
        <taxon>Neoptera</taxon>
        <taxon>Polyneoptera</taxon>
        <taxon>Dictyoptera</taxon>
        <taxon>Blattodea</taxon>
        <taxon>Blaberoidea</taxon>
        <taxon>Blaberidae</taxon>
        <taxon>Diplopterinae</taxon>
        <taxon>Diploptera</taxon>
    </lineage>
</organism>
<dbReference type="GO" id="GO:0016887">
    <property type="term" value="F:ATP hydrolysis activity"/>
    <property type="evidence" value="ECO:0007669"/>
    <property type="project" value="InterPro"/>
</dbReference>
<feature type="transmembrane region" description="Helical" evidence="5">
    <location>
        <begin position="575"/>
        <end position="602"/>
    </location>
</feature>
<evidence type="ECO:0000259" key="6">
    <source>
        <dbReference type="PROSITE" id="PS50893"/>
    </source>
</evidence>
<dbReference type="PROSITE" id="PS50893">
    <property type="entry name" value="ABC_TRANSPORTER_2"/>
    <property type="match status" value="1"/>
</dbReference>
<dbReference type="InterPro" id="IPR003439">
    <property type="entry name" value="ABC_transporter-like_ATP-bd"/>
</dbReference>
<dbReference type="InterPro" id="IPR013525">
    <property type="entry name" value="ABC2_TM"/>
</dbReference>
<feature type="domain" description="ABC transporter" evidence="6">
    <location>
        <begin position="42"/>
        <end position="261"/>
    </location>
</feature>
<dbReference type="Proteomes" id="UP001233999">
    <property type="component" value="Unassembled WGS sequence"/>
</dbReference>
<dbReference type="InterPro" id="IPR027417">
    <property type="entry name" value="P-loop_NTPase"/>
</dbReference>
<feature type="transmembrane region" description="Helical" evidence="5">
    <location>
        <begin position="535"/>
        <end position="555"/>
    </location>
</feature>
<keyword evidence="4 5" id="KW-0472">Membrane</keyword>
<protein>
    <recommendedName>
        <fullName evidence="6">ABC transporter domain-containing protein</fullName>
    </recommendedName>
</protein>
<proteinExistence type="predicted"/>
<evidence type="ECO:0000256" key="4">
    <source>
        <dbReference type="ARBA" id="ARBA00023136"/>
    </source>
</evidence>
<keyword evidence="2 5" id="KW-0812">Transmembrane</keyword>
<feature type="transmembrane region" description="Helical" evidence="5">
    <location>
        <begin position="614"/>
        <end position="634"/>
    </location>
</feature>
<feature type="non-terminal residue" evidence="7">
    <location>
        <position position="1"/>
    </location>
</feature>
<keyword evidence="3 5" id="KW-1133">Transmembrane helix</keyword>
<dbReference type="EMBL" id="JASPKZ010008850">
    <property type="protein sequence ID" value="KAJ9578930.1"/>
    <property type="molecule type" value="Genomic_DNA"/>
</dbReference>
<dbReference type="PANTHER" id="PTHR43038">
    <property type="entry name" value="ATP-BINDING CASSETTE, SUB-FAMILY H, MEMBER 1"/>
    <property type="match status" value="1"/>
</dbReference>
<dbReference type="Pfam" id="PF12698">
    <property type="entry name" value="ABC2_membrane_3"/>
    <property type="match status" value="1"/>
</dbReference>
<accession>A0AAD7ZDY8</accession>